<reference evidence="2" key="1">
    <citation type="submission" date="2009-06" db="EMBL/GenBank/DDBJ databases">
        <title>A full-length cDNA resource of the pea aphid, Acyrthosiphon pisum.</title>
        <authorList>
            <person name="Shigenobu S."/>
            <person name="Nakabachi A."/>
            <person name="Richards S."/>
        </authorList>
    </citation>
    <scope>NUCLEOTIDE SEQUENCE</scope>
    <source>
        <strain evidence="2">LSR1</strain>
        <tissue evidence="2">Whole body</tissue>
    </source>
</reference>
<organism evidence="2">
    <name type="scientific">Acyrthosiphon pisum</name>
    <name type="common">Pea aphid</name>
    <dbReference type="NCBI Taxonomy" id="7029"/>
    <lineage>
        <taxon>Eukaryota</taxon>
        <taxon>Metazoa</taxon>
        <taxon>Ecdysozoa</taxon>
        <taxon>Arthropoda</taxon>
        <taxon>Hexapoda</taxon>
        <taxon>Insecta</taxon>
        <taxon>Pterygota</taxon>
        <taxon>Neoptera</taxon>
        <taxon>Paraneoptera</taxon>
        <taxon>Hemiptera</taxon>
        <taxon>Sternorrhyncha</taxon>
        <taxon>Aphidomorpha</taxon>
        <taxon>Aphidoidea</taxon>
        <taxon>Aphididae</taxon>
        <taxon>Macrosiphini</taxon>
        <taxon>Acyrthosiphon</taxon>
    </lineage>
</organism>
<accession>C4WWX6</accession>
<proteinExistence type="evidence at transcript level"/>
<evidence type="ECO:0000256" key="1">
    <source>
        <dbReference type="SAM" id="MobiDB-lite"/>
    </source>
</evidence>
<name>C4WWX6_ACYPI</name>
<feature type="region of interest" description="Disordered" evidence="1">
    <location>
        <begin position="92"/>
        <end position="113"/>
    </location>
</feature>
<dbReference type="AlphaFoldDB" id="C4WWX6"/>
<dbReference type="EMBL" id="AK342333">
    <property type="protein sequence ID" value="BAH72396.1"/>
    <property type="molecule type" value="mRNA"/>
</dbReference>
<protein>
    <submittedName>
        <fullName evidence="2">Uncharacterized protein</fullName>
    </submittedName>
</protein>
<evidence type="ECO:0000313" key="2">
    <source>
        <dbReference type="EMBL" id="BAH72396.1"/>
    </source>
</evidence>
<sequence>MLYDGTRPYNSQSLPLSELRKLQLSDDDRSFMNRVKSQANNVDTENPRYRGGSIPSKIFKVLENSVPMDNNYKQSVPINNYVSVEPIESKMYVPPSERPVGSEPHKYTGGSIPSRSFRMLQAMTGQNNGNLGESDF</sequence>
<dbReference type="OrthoDB" id="6107953at2759"/>